<feature type="transmembrane region" description="Helical" evidence="2">
    <location>
        <begin position="67"/>
        <end position="89"/>
    </location>
</feature>
<dbReference type="AlphaFoldDB" id="A0A2T0GS17"/>
<dbReference type="STRING" id="1050202.GCA_000384035_01726"/>
<feature type="transmembrane region" description="Helical" evidence="2">
    <location>
        <begin position="101"/>
        <end position="118"/>
    </location>
</feature>
<dbReference type="InParanoid" id="A0A2T0GS17"/>
<feature type="transmembrane region" description="Helical" evidence="2">
    <location>
        <begin position="30"/>
        <end position="47"/>
    </location>
</feature>
<comment type="caution">
    <text evidence="4">The sequence shown here is derived from an EMBL/GenBank/DDBJ whole genome shotgun (WGS) entry which is preliminary data.</text>
</comment>
<keyword evidence="5" id="KW-1185">Reference proteome</keyword>
<dbReference type="Pfam" id="PF20182">
    <property type="entry name" value="DUF6545"/>
    <property type="match status" value="1"/>
</dbReference>
<keyword evidence="2" id="KW-0472">Membrane</keyword>
<protein>
    <recommendedName>
        <fullName evidence="3">DUF6545 domain-containing protein</fullName>
    </recommendedName>
</protein>
<reference evidence="4 5" key="1">
    <citation type="submission" date="2018-03" db="EMBL/GenBank/DDBJ databases">
        <title>Actinopolyspora mortivallis from Sahara, screening for active biomolecules.</title>
        <authorList>
            <person name="Selama O."/>
            <person name="Wellington E.M.H."/>
            <person name="Hacene H."/>
        </authorList>
    </citation>
    <scope>NUCLEOTIDE SEQUENCE [LARGE SCALE GENOMIC DNA]</scope>
    <source>
        <strain evidence="4 5">M5A</strain>
    </source>
</reference>
<feature type="transmembrane region" description="Helical" evidence="2">
    <location>
        <begin position="211"/>
        <end position="231"/>
    </location>
</feature>
<feature type="transmembrane region" description="Helical" evidence="2">
    <location>
        <begin position="138"/>
        <end position="160"/>
    </location>
</feature>
<evidence type="ECO:0000313" key="4">
    <source>
        <dbReference type="EMBL" id="PRW61891.1"/>
    </source>
</evidence>
<feature type="transmembrane region" description="Helical" evidence="2">
    <location>
        <begin position="172"/>
        <end position="199"/>
    </location>
</feature>
<dbReference type="NCBIfam" id="NF042915">
    <property type="entry name" value="MAB_1171c_fam"/>
    <property type="match status" value="1"/>
</dbReference>
<dbReference type="Proteomes" id="UP000239352">
    <property type="component" value="Unassembled WGS sequence"/>
</dbReference>
<keyword evidence="2" id="KW-0812">Transmembrane</keyword>
<feature type="domain" description="DUF6545" evidence="3">
    <location>
        <begin position="241"/>
        <end position="339"/>
    </location>
</feature>
<evidence type="ECO:0000313" key="5">
    <source>
        <dbReference type="Proteomes" id="UP000239352"/>
    </source>
</evidence>
<evidence type="ECO:0000256" key="2">
    <source>
        <dbReference type="SAM" id="Phobius"/>
    </source>
</evidence>
<dbReference type="InterPro" id="IPR046675">
    <property type="entry name" value="DUF6545"/>
</dbReference>
<name>A0A2T0GS17_ACTMO</name>
<feature type="transmembrane region" description="Helical" evidence="2">
    <location>
        <begin position="6"/>
        <end position="23"/>
    </location>
</feature>
<gene>
    <name evidence="4" type="ORF">CEP50_18360</name>
</gene>
<dbReference type="EMBL" id="PVSR01000051">
    <property type="protein sequence ID" value="PRW61891.1"/>
    <property type="molecule type" value="Genomic_DNA"/>
</dbReference>
<feature type="region of interest" description="Disordered" evidence="1">
    <location>
        <begin position="359"/>
        <end position="383"/>
    </location>
</feature>
<evidence type="ECO:0000259" key="3">
    <source>
        <dbReference type="Pfam" id="PF20182"/>
    </source>
</evidence>
<proteinExistence type="predicted"/>
<keyword evidence="2" id="KW-1133">Transmembrane helix</keyword>
<evidence type="ECO:0000256" key="1">
    <source>
        <dbReference type="SAM" id="MobiDB-lite"/>
    </source>
</evidence>
<feature type="compositionally biased region" description="Basic and acidic residues" evidence="1">
    <location>
        <begin position="359"/>
        <end position="377"/>
    </location>
</feature>
<organism evidence="4 5">
    <name type="scientific">Actinopolyspora mortivallis</name>
    <dbReference type="NCBI Taxonomy" id="33906"/>
    <lineage>
        <taxon>Bacteria</taxon>
        <taxon>Bacillati</taxon>
        <taxon>Actinomycetota</taxon>
        <taxon>Actinomycetes</taxon>
        <taxon>Actinopolysporales</taxon>
        <taxon>Actinopolysporaceae</taxon>
        <taxon>Actinopolyspora</taxon>
    </lineage>
</organism>
<dbReference type="InterPro" id="IPR050039">
    <property type="entry name" value="MAB_1171c-like"/>
</dbReference>
<sequence length="414" mass="46306">MMLWLTVHLIVYGVLAVFLVRLLRDPRNPALWAVVACLALQAAGYWLQELAYADAADQHQGNGLAKLAQNVVLHAKYFALALFFLFSLGGRHARRRALRELALLLLTAVLISTAMYTTPPALRDHSFSTADMSVTPIAAFYLLGGLYFIHILTLTARWAWQYGAESDRRLRAGLRTAAIGMALQALASLLRACFVVIRWSGGTVPDPVNTTTLALLIVANPLFIAGLLLALTRTQLARLRTWTRHRRHWHQLRPLWEVLHPLYPEATLTSHAGETHTHGQGWPATRTHRRFWRRYVECRDGLVQLSPDLAEAGYDPQAPPAEQAAALHEAVRRQLASRQPYLSLAGYDPRAPVEQRAETMREALRRQRAAPEYEPDPRSAVPVLTSTDVDADLDQLLTLSQAVHDHPPPDEARS</sequence>
<accession>A0A2T0GS17</accession>